<dbReference type="EMBL" id="CP144105">
    <property type="protein sequence ID" value="WWC91136.1"/>
    <property type="molecule type" value="Genomic_DNA"/>
</dbReference>
<proteinExistence type="predicted"/>
<evidence type="ECO:0000256" key="1">
    <source>
        <dbReference type="SAM" id="MobiDB-lite"/>
    </source>
</evidence>
<evidence type="ECO:0008006" key="4">
    <source>
        <dbReference type="Google" id="ProtNLM"/>
    </source>
</evidence>
<evidence type="ECO:0000313" key="2">
    <source>
        <dbReference type="EMBL" id="WWC91136.1"/>
    </source>
</evidence>
<feature type="compositionally biased region" description="Acidic residues" evidence="1">
    <location>
        <begin position="93"/>
        <end position="109"/>
    </location>
</feature>
<feature type="region of interest" description="Disordered" evidence="1">
    <location>
        <begin position="87"/>
        <end position="109"/>
    </location>
</feature>
<dbReference type="Proteomes" id="UP001355207">
    <property type="component" value="Chromosome 8"/>
</dbReference>
<accession>A0AAX4K063</accession>
<reference evidence="2 3" key="1">
    <citation type="submission" date="2024-01" db="EMBL/GenBank/DDBJ databases">
        <title>Comparative genomics of Cryptococcus and Kwoniella reveals pathogenesis evolution and contrasting modes of karyotype evolution via chromosome fusion or intercentromeric recombination.</title>
        <authorList>
            <person name="Coelho M.A."/>
            <person name="David-Palma M."/>
            <person name="Shea T."/>
            <person name="Bowers K."/>
            <person name="McGinley-Smith S."/>
            <person name="Mohammad A.W."/>
            <person name="Gnirke A."/>
            <person name="Yurkov A.M."/>
            <person name="Nowrousian M."/>
            <person name="Sun S."/>
            <person name="Cuomo C.A."/>
            <person name="Heitman J."/>
        </authorList>
    </citation>
    <scope>NUCLEOTIDE SEQUENCE [LARGE SCALE GENOMIC DNA]</scope>
    <source>
        <strain evidence="2 3">CBS 6074</strain>
    </source>
</reference>
<sequence length="407" mass="47042">MPLQAEDMSILSGTSDQKPAATSGLDAQRAAKFAQPGFNPDFAEIDVFHLIMSPELESERIGWSSKDFLGKAFSRIVPPYTPIDCVTTMKDDDSLEEEEEEEDDDDDEIEMMEGSLVDEDASRFSSLIDSSSNPEDPHLYLRSRNNIEIKWEIDYPLNEWIMPTKRDSWRIISSQEDNDKVLFLRIYHKVHAGGVWDIFRGDMRLRNRTGLYQTIILKLTKFNSFRDSTPENEYEWSSETDPFRTAVIDEVITEDWVLRQHLGSVQGDLVPYYYGMFVWHEAKEEDEDENNWIIASIMEDVGDPLPGGMLLYPLEVKQEIFRCFKRLHDDVDLVHGFGISRHVLDRDVNNKRNLGIQDRYALVDFKSSTSLQSLDTKRRHEKIAREEKVLLWELMLAIDGSGEVVNA</sequence>
<dbReference type="GeneID" id="91096747"/>
<protein>
    <recommendedName>
        <fullName evidence="4">Protein kinase domain-containing protein</fullName>
    </recommendedName>
</protein>
<dbReference type="AlphaFoldDB" id="A0AAX4K063"/>
<dbReference type="RefSeq" id="XP_066077899.1">
    <property type="nucleotide sequence ID" value="XM_066221802.1"/>
</dbReference>
<feature type="region of interest" description="Disordered" evidence="1">
    <location>
        <begin position="1"/>
        <end position="28"/>
    </location>
</feature>
<evidence type="ECO:0000313" key="3">
    <source>
        <dbReference type="Proteomes" id="UP001355207"/>
    </source>
</evidence>
<gene>
    <name evidence="2" type="ORF">L201_006077</name>
</gene>
<organism evidence="2 3">
    <name type="scientific">Kwoniella dendrophila CBS 6074</name>
    <dbReference type="NCBI Taxonomy" id="1295534"/>
    <lineage>
        <taxon>Eukaryota</taxon>
        <taxon>Fungi</taxon>
        <taxon>Dikarya</taxon>
        <taxon>Basidiomycota</taxon>
        <taxon>Agaricomycotina</taxon>
        <taxon>Tremellomycetes</taxon>
        <taxon>Tremellales</taxon>
        <taxon>Cryptococcaceae</taxon>
        <taxon>Kwoniella</taxon>
    </lineage>
</organism>
<keyword evidence="3" id="KW-1185">Reference proteome</keyword>
<name>A0AAX4K063_9TREE</name>